<reference evidence="1 2" key="1">
    <citation type="journal article" date="2016" name="Nat. Commun.">
        <title>Thousands of microbial genomes shed light on interconnected biogeochemical processes in an aquifer system.</title>
        <authorList>
            <person name="Anantharaman K."/>
            <person name="Brown C.T."/>
            <person name="Hug L.A."/>
            <person name="Sharon I."/>
            <person name="Castelle C.J."/>
            <person name="Probst A.J."/>
            <person name="Thomas B.C."/>
            <person name="Singh A."/>
            <person name="Wilkins M.J."/>
            <person name="Karaoz U."/>
            <person name="Brodie E.L."/>
            <person name="Williams K.H."/>
            <person name="Hubbard S.S."/>
            <person name="Banfield J.F."/>
        </authorList>
    </citation>
    <scope>NUCLEOTIDE SEQUENCE [LARGE SCALE GENOMIC DNA]</scope>
</reference>
<dbReference type="Proteomes" id="UP000177932">
    <property type="component" value="Unassembled WGS sequence"/>
</dbReference>
<dbReference type="EMBL" id="MHOD01000024">
    <property type="protein sequence ID" value="OGZ57699.1"/>
    <property type="molecule type" value="Genomic_DNA"/>
</dbReference>
<comment type="caution">
    <text evidence="1">The sequence shown here is derived from an EMBL/GenBank/DDBJ whole genome shotgun (WGS) entry which is preliminary data.</text>
</comment>
<evidence type="ECO:0000313" key="1">
    <source>
        <dbReference type="EMBL" id="OGZ57699.1"/>
    </source>
</evidence>
<dbReference type="AlphaFoldDB" id="A0A1G2H5R5"/>
<protein>
    <submittedName>
        <fullName evidence="1">Uncharacterized protein</fullName>
    </submittedName>
</protein>
<gene>
    <name evidence="1" type="ORF">A2827_00185</name>
</gene>
<organism evidence="1 2">
    <name type="scientific">Candidatus Spechtbacteria bacterium RIFCSPHIGHO2_01_FULL_43_30</name>
    <dbReference type="NCBI Taxonomy" id="1802158"/>
    <lineage>
        <taxon>Bacteria</taxon>
        <taxon>Candidatus Spechtiibacteriota</taxon>
    </lineage>
</organism>
<sequence>MSPSKRGRGGRGVWGEFRRARAKIDASPAALLVQSRAKQNILFLFGRIFWWPAQIRNCKEYFAWRRALGSGGGTASIS</sequence>
<evidence type="ECO:0000313" key="2">
    <source>
        <dbReference type="Proteomes" id="UP000177932"/>
    </source>
</evidence>
<accession>A0A1G2H5R5</accession>
<name>A0A1G2H5R5_9BACT</name>
<proteinExistence type="predicted"/>